<dbReference type="InterPro" id="IPR029063">
    <property type="entry name" value="SAM-dependent_MTases_sf"/>
</dbReference>
<proteinExistence type="predicted"/>
<organism evidence="5">
    <name type="scientific">marine metagenome</name>
    <dbReference type="NCBI Taxonomy" id="408172"/>
    <lineage>
        <taxon>unclassified sequences</taxon>
        <taxon>metagenomes</taxon>
        <taxon>ecological metagenomes</taxon>
    </lineage>
</organism>
<evidence type="ECO:0000256" key="2">
    <source>
        <dbReference type="ARBA" id="ARBA00022679"/>
    </source>
</evidence>
<accession>A0A381QYP6</accession>
<feature type="domain" description="S-adenosylmethionine-dependent methyltransferase" evidence="4">
    <location>
        <begin position="22"/>
        <end position="294"/>
    </location>
</feature>
<dbReference type="AlphaFoldDB" id="A0A381QYP6"/>
<name>A0A381QYP6_9ZZZZ</name>
<keyword evidence="2" id="KW-0808">Transferase</keyword>
<reference evidence="5" key="1">
    <citation type="submission" date="2018-05" db="EMBL/GenBank/DDBJ databases">
        <authorList>
            <person name="Lanie J.A."/>
            <person name="Ng W.-L."/>
            <person name="Kazmierczak K.M."/>
            <person name="Andrzejewski T.M."/>
            <person name="Davidsen T.M."/>
            <person name="Wayne K.J."/>
            <person name="Tettelin H."/>
            <person name="Glass J.I."/>
            <person name="Rusch D."/>
            <person name="Podicherti R."/>
            <person name="Tsui H.-C.T."/>
            <person name="Winkler M.E."/>
        </authorList>
    </citation>
    <scope>NUCLEOTIDE SEQUENCE</scope>
</reference>
<gene>
    <name evidence="5" type="ORF">METZ01_LOCUS37419</name>
</gene>
<evidence type="ECO:0000259" key="4">
    <source>
        <dbReference type="Pfam" id="PF10672"/>
    </source>
</evidence>
<dbReference type="GO" id="GO:0032259">
    <property type="term" value="P:methylation"/>
    <property type="evidence" value="ECO:0007669"/>
    <property type="project" value="UniProtKB-KW"/>
</dbReference>
<dbReference type="SUPFAM" id="SSF53335">
    <property type="entry name" value="S-adenosyl-L-methionine-dependent methyltransferases"/>
    <property type="match status" value="1"/>
</dbReference>
<dbReference type="InterPro" id="IPR019614">
    <property type="entry name" value="SAM-dep_methyl-trfase"/>
</dbReference>
<dbReference type="EMBL" id="UINC01001596">
    <property type="protein sequence ID" value="SUZ84565.1"/>
    <property type="molecule type" value="Genomic_DNA"/>
</dbReference>
<dbReference type="CDD" id="cd02440">
    <property type="entry name" value="AdoMet_MTases"/>
    <property type="match status" value="1"/>
</dbReference>
<keyword evidence="3" id="KW-0949">S-adenosyl-L-methionine</keyword>
<evidence type="ECO:0000313" key="5">
    <source>
        <dbReference type="EMBL" id="SUZ84565.1"/>
    </source>
</evidence>
<sequence>MTYAAEATQVCLARLKIAEGPRRLLHGRGGSYAGHHQVVVDWYPPYVLIGSFDGGEYSDLVGALSAQSEVEGVLLQMRRGRETSAKSVMGHVPEEFLVKERSLAFRIRPYRSQNVGLFLDMAPIRDWVRERALNKKILNLFAYTCAFSVYAIAGGAEVVFNNDMSRPALDWGRDNHRINRQDLGRVKMLQHNVFRSWGKLSKLGPYDMVICDPPTLQRGSFVAETDYGRVIKRLTSLVKPGGDVLVCLNSPFLGRQFIEDHVTRWGDKLTLQGWLRTSTDFNEANTEAGLKVGHYRNGLADRR</sequence>
<protein>
    <recommendedName>
        <fullName evidence="4">S-adenosylmethionine-dependent methyltransferase domain-containing protein</fullName>
    </recommendedName>
</protein>
<evidence type="ECO:0000256" key="1">
    <source>
        <dbReference type="ARBA" id="ARBA00022603"/>
    </source>
</evidence>
<keyword evidence="1" id="KW-0489">Methyltransferase</keyword>
<evidence type="ECO:0000256" key="3">
    <source>
        <dbReference type="ARBA" id="ARBA00022691"/>
    </source>
</evidence>
<dbReference type="PANTHER" id="PTHR43042:SF3">
    <property type="entry name" value="RIBOSOMAL RNA LARGE SUBUNIT METHYLTRANSFERASE YWBD-RELATED"/>
    <property type="match status" value="1"/>
</dbReference>
<dbReference type="GO" id="GO:0008168">
    <property type="term" value="F:methyltransferase activity"/>
    <property type="evidence" value="ECO:0007669"/>
    <property type="project" value="UniProtKB-KW"/>
</dbReference>
<dbReference type="Gene3D" id="3.40.50.150">
    <property type="entry name" value="Vaccinia Virus protein VP39"/>
    <property type="match status" value="1"/>
</dbReference>
<dbReference type="Pfam" id="PF10672">
    <property type="entry name" value="Methyltrans_SAM"/>
    <property type="match status" value="1"/>
</dbReference>
<dbReference type="PANTHER" id="PTHR43042">
    <property type="entry name" value="SAM-DEPENDENT METHYLTRANSFERASE"/>
    <property type="match status" value="1"/>
</dbReference>